<reference evidence="4 5" key="1">
    <citation type="submission" date="2013-10" db="EMBL/GenBank/DDBJ databases">
        <authorList>
            <person name="Wang G."/>
            <person name="Zhuang W."/>
        </authorList>
    </citation>
    <scope>NUCLEOTIDE SEQUENCE [LARGE SCALE GENOMIC DNA]</scope>
    <source>
        <strain evidence="4 5">DSM 20118</strain>
    </source>
</reference>
<dbReference type="Gene3D" id="1.10.10.60">
    <property type="entry name" value="Homeodomain-like"/>
    <property type="match status" value="1"/>
</dbReference>
<dbReference type="SUPFAM" id="SSF46689">
    <property type="entry name" value="Homeodomain-like"/>
    <property type="match status" value="1"/>
</dbReference>
<dbReference type="PROSITE" id="PS50977">
    <property type="entry name" value="HTH_TETR_2"/>
    <property type="match status" value="1"/>
</dbReference>
<evidence type="ECO:0000259" key="3">
    <source>
        <dbReference type="PROSITE" id="PS50977"/>
    </source>
</evidence>
<organism evidence="4 5">
    <name type="scientific">Cellulomonas cellasea DSM 20118</name>
    <dbReference type="NCBI Taxonomy" id="1408250"/>
    <lineage>
        <taxon>Bacteria</taxon>
        <taxon>Bacillati</taxon>
        <taxon>Actinomycetota</taxon>
        <taxon>Actinomycetes</taxon>
        <taxon>Micrococcales</taxon>
        <taxon>Cellulomonadaceae</taxon>
        <taxon>Cellulomonas</taxon>
    </lineage>
</organism>
<dbReference type="EMBL" id="AXNT01000143">
    <property type="protein sequence ID" value="KGM00993.1"/>
    <property type="molecule type" value="Genomic_DNA"/>
</dbReference>
<keyword evidence="1 2" id="KW-0238">DNA-binding</keyword>
<dbReference type="Proteomes" id="UP000029833">
    <property type="component" value="Unassembled WGS sequence"/>
</dbReference>
<dbReference type="RefSeq" id="WP_034634008.1">
    <property type="nucleotide sequence ID" value="NZ_AXNT01000143.1"/>
</dbReference>
<name>A0A0A0B4A7_9CELL</name>
<sequence>MGEAVRRGGRRAGQSGTRDAILDAARAQFAERGFDRATIRSIATAAGVDPALVHHFFGTKDELFASALELPFDAAVMPDLLAGDVGTVGERVVRHYLQVWADPVTGARLQTVFRSVAARPEALQMVRRFVTERLLEPVAEALGPDRAALRAELLGAQLVGIAFARYVVRLPHLQELEVEELVALVGPSAQRYLTEDLPGA</sequence>
<dbReference type="Gene3D" id="1.10.357.10">
    <property type="entry name" value="Tetracycline Repressor, domain 2"/>
    <property type="match status" value="1"/>
</dbReference>
<evidence type="ECO:0000313" key="4">
    <source>
        <dbReference type="EMBL" id="KGM00993.1"/>
    </source>
</evidence>
<evidence type="ECO:0000313" key="5">
    <source>
        <dbReference type="Proteomes" id="UP000029833"/>
    </source>
</evidence>
<dbReference type="PANTHER" id="PTHR30055">
    <property type="entry name" value="HTH-TYPE TRANSCRIPTIONAL REGULATOR RUTR"/>
    <property type="match status" value="1"/>
</dbReference>
<evidence type="ECO:0000256" key="1">
    <source>
        <dbReference type="ARBA" id="ARBA00023125"/>
    </source>
</evidence>
<accession>A0A0A0B4A7</accession>
<dbReference type="Pfam" id="PF00440">
    <property type="entry name" value="TetR_N"/>
    <property type="match status" value="1"/>
</dbReference>
<dbReference type="AlphaFoldDB" id="A0A0A0B4A7"/>
<dbReference type="GO" id="GO:0003700">
    <property type="term" value="F:DNA-binding transcription factor activity"/>
    <property type="evidence" value="ECO:0007669"/>
    <property type="project" value="TreeGrafter"/>
</dbReference>
<keyword evidence="5" id="KW-1185">Reference proteome</keyword>
<gene>
    <name evidence="4" type="ORF">Q760_04570</name>
</gene>
<dbReference type="SUPFAM" id="SSF48498">
    <property type="entry name" value="Tetracyclin repressor-like, C-terminal domain"/>
    <property type="match status" value="1"/>
</dbReference>
<dbReference type="InterPro" id="IPR041678">
    <property type="entry name" value="TetR_C_16"/>
</dbReference>
<dbReference type="GO" id="GO:0000976">
    <property type="term" value="F:transcription cis-regulatory region binding"/>
    <property type="evidence" value="ECO:0007669"/>
    <property type="project" value="TreeGrafter"/>
</dbReference>
<evidence type="ECO:0000256" key="2">
    <source>
        <dbReference type="PROSITE-ProRule" id="PRU00335"/>
    </source>
</evidence>
<protein>
    <recommendedName>
        <fullName evidence="3">HTH tetR-type domain-containing protein</fullName>
    </recommendedName>
</protein>
<dbReference type="InterPro" id="IPR009057">
    <property type="entry name" value="Homeodomain-like_sf"/>
</dbReference>
<dbReference type="PANTHER" id="PTHR30055:SF235">
    <property type="entry name" value="TRANSCRIPTIONAL REGULATORY PROTEIN"/>
    <property type="match status" value="1"/>
</dbReference>
<dbReference type="PRINTS" id="PR00455">
    <property type="entry name" value="HTHTETR"/>
</dbReference>
<dbReference type="InterPro" id="IPR036271">
    <property type="entry name" value="Tet_transcr_reg_TetR-rel_C_sf"/>
</dbReference>
<dbReference type="InterPro" id="IPR001647">
    <property type="entry name" value="HTH_TetR"/>
</dbReference>
<comment type="caution">
    <text evidence="4">The sequence shown here is derived from an EMBL/GenBank/DDBJ whole genome shotgun (WGS) entry which is preliminary data.</text>
</comment>
<proteinExistence type="predicted"/>
<feature type="DNA-binding region" description="H-T-H motif" evidence="2">
    <location>
        <begin position="38"/>
        <end position="57"/>
    </location>
</feature>
<dbReference type="Pfam" id="PF17920">
    <property type="entry name" value="TetR_C_16"/>
    <property type="match status" value="1"/>
</dbReference>
<dbReference type="OrthoDB" id="3210235at2"/>
<dbReference type="InterPro" id="IPR050109">
    <property type="entry name" value="HTH-type_TetR-like_transc_reg"/>
</dbReference>
<feature type="domain" description="HTH tetR-type" evidence="3">
    <location>
        <begin position="15"/>
        <end position="75"/>
    </location>
</feature>